<dbReference type="KEGG" id="taer:GT409_03365"/>
<feature type="signal peptide" evidence="1">
    <location>
        <begin position="1"/>
        <end position="33"/>
    </location>
</feature>
<organism evidence="2 3">
    <name type="scientific">Tichowtungia aerotolerans</name>
    <dbReference type="NCBI Taxonomy" id="2697043"/>
    <lineage>
        <taxon>Bacteria</taxon>
        <taxon>Pseudomonadati</taxon>
        <taxon>Kiritimatiellota</taxon>
        <taxon>Tichowtungiia</taxon>
        <taxon>Tichowtungiales</taxon>
        <taxon>Tichowtungiaceae</taxon>
        <taxon>Tichowtungia</taxon>
    </lineage>
</organism>
<name>A0A6P1M3W7_9BACT</name>
<keyword evidence="1" id="KW-0732">Signal</keyword>
<evidence type="ECO:0000256" key="1">
    <source>
        <dbReference type="SAM" id="SignalP"/>
    </source>
</evidence>
<dbReference type="EMBL" id="CP047593">
    <property type="protein sequence ID" value="QHI68531.1"/>
    <property type="molecule type" value="Genomic_DNA"/>
</dbReference>
<proteinExistence type="predicted"/>
<keyword evidence="3" id="KW-1185">Reference proteome</keyword>
<dbReference type="AlphaFoldDB" id="A0A6P1M3W7"/>
<evidence type="ECO:0000313" key="2">
    <source>
        <dbReference type="EMBL" id="QHI68531.1"/>
    </source>
</evidence>
<dbReference type="RefSeq" id="WP_160626943.1">
    <property type="nucleotide sequence ID" value="NZ_CP047593.1"/>
</dbReference>
<reference evidence="2 3" key="1">
    <citation type="submission" date="2020-01" db="EMBL/GenBank/DDBJ databases">
        <title>Ponticoccus aerotolerans gen. nov., sp. nov., an anaerobic bacterium and proposal of Ponticoccusceae fam. nov., Ponticoccusles ord. nov. and Ponticoccuse classis nov. in the phylum Kiritimatiellaeota.</title>
        <authorList>
            <person name="Zhou L.Y."/>
            <person name="Du Z.J."/>
        </authorList>
    </citation>
    <scope>NUCLEOTIDE SEQUENCE [LARGE SCALE GENOMIC DNA]</scope>
    <source>
        <strain evidence="2 3">S-5007</strain>
    </source>
</reference>
<protein>
    <submittedName>
        <fullName evidence="2">Uncharacterized protein</fullName>
    </submittedName>
</protein>
<gene>
    <name evidence="2" type="ORF">GT409_03365</name>
</gene>
<feature type="chain" id="PRO_5026749014" evidence="1">
    <location>
        <begin position="34"/>
        <end position="424"/>
    </location>
</feature>
<dbReference type="Proteomes" id="UP000464954">
    <property type="component" value="Chromosome"/>
</dbReference>
<sequence length="424" mass="44194">MKTGSVVNRMLKQKVCCCLFAWVLLGFSEIVSATVITWDGSKNSSWTDPANWAGDVRPANNTSQDIARFADDSESVNNQPVVNYNWAVGAVQFDGVGWTIGRSGSYVLNIGGGVTVDSTNTGSVVFNSFLYLGGNQTWDACAGTTINVNGGMGGASSTLTKIGEGNLIIRGGVDNTNTFGALVVSEGKVLLTSGVMDRRLATVTVNSGAVFGGSAPALRPVTVNDGGTLSPGYGGPGTLTLRSLSLNASSILDFELDSLAETSDQVVVEEDLILDGQLNVSNEGGLEPGTYTLFTCAGTLTDNGLDLTLPDGFEGSISTDAEGVYLQVTANAPPQAAAIVSCSSVSGDVMRLVVDAPDAASRYTLFCASNLTANAWETIGHSVDGSEPFVVSNLSYVTEFESATNEVIYVKTIEPEGFFRIIAE</sequence>
<evidence type="ECO:0000313" key="3">
    <source>
        <dbReference type="Proteomes" id="UP000464954"/>
    </source>
</evidence>
<dbReference type="SUPFAM" id="SSF51126">
    <property type="entry name" value="Pectin lyase-like"/>
    <property type="match status" value="1"/>
</dbReference>
<dbReference type="InterPro" id="IPR011050">
    <property type="entry name" value="Pectin_lyase_fold/virulence"/>
</dbReference>
<accession>A0A6P1M3W7</accession>